<dbReference type="EMBL" id="FQYU01000014">
    <property type="protein sequence ID" value="SHJ96778.1"/>
    <property type="molecule type" value="Genomic_DNA"/>
</dbReference>
<dbReference type="PANTHER" id="PTHR36845">
    <property type="entry name" value="HYDROLASE, PUTATIVE (AFU_ORTHOLOGUE AFUA_7G05090)-RELATED"/>
    <property type="match status" value="1"/>
</dbReference>
<accession>A0A1M6NM48</accession>
<dbReference type="InterPro" id="IPR008928">
    <property type="entry name" value="6-hairpin_glycosidase_sf"/>
</dbReference>
<evidence type="ECO:0000313" key="4">
    <source>
        <dbReference type="EMBL" id="SHJ96778.1"/>
    </source>
</evidence>
<feature type="chain" id="PRO_5012612910" evidence="3">
    <location>
        <begin position="24"/>
        <end position="416"/>
    </location>
</feature>
<keyword evidence="3" id="KW-0732">Signal</keyword>
<dbReference type="GO" id="GO:0000272">
    <property type="term" value="P:polysaccharide catabolic process"/>
    <property type="evidence" value="ECO:0007669"/>
    <property type="project" value="TreeGrafter"/>
</dbReference>
<dbReference type="Gene3D" id="1.50.10.10">
    <property type="match status" value="1"/>
</dbReference>
<dbReference type="SUPFAM" id="SSF48208">
    <property type="entry name" value="Six-hairpin glycosidases"/>
    <property type="match status" value="1"/>
</dbReference>
<dbReference type="OrthoDB" id="428577at2"/>
<comment type="similarity">
    <text evidence="2">Belongs to the glycosyl hydrolase 88 family.</text>
</comment>
<protein>
    <submittedName>
        <fullName evidence="4">Glycosyl Hydrolase Family 88</fullName>
    </submittedName>
</protein>
<evidence type="ECO:0000256" key="2">
    <source>
        <dbReference type="ARBA" id="ARBA00038358"/>
    </source>
</evidence>
<dbReference type="AlphaFoldDB" id="A0A1M6NM48"/>
<dbReference type="RefSeq" id="WP_094766810.1">
    <property type="nucleotide sequence ID" value="NZ_FQYU01000014.1"/>
</dbReference>
<proteinExistence type="inferred from homology"/>
<feature type="signal peptide" evidence="3">
    <location>
        <begin position="1"/>
        <end position="23"/>
    </location>
</feature>
<evidence type="ECO:0000256" key="1">
    <source>
        <dbReference type="ARBA" id="ARBA00022801"/>
    </source>
</evidence>
<sequence>MDKIKFAVATLSMALLVICLACSDGGACLDDKTRSLITEPYGQILEDSKDLTQIPRSVNADGDLRYTGIYGWTSGFFPGNLWYIHRLTGDPKWKEEAIKWTEALDSVQYYGDDHDIGFMINCSYGNALEVAENEYYKQVMVQSAKTLSGRYDPKVKSIKSWNYKKSWDRMTEWFFPVIIDNMMNLELMFKASEISGDTTYSNIAVQHALTTMKNHYREDFSSFHVVNYDTISGKVLDRGTNQGFSDQSSWARGQAWGLYGFIICYRYTKDEKFLDFAEQIANYILTHPNLPDDKIPYWDFNANDPDYVPEWDYDPSAYRTIPRDVSAAAITASALYELAHYSDKKKDFYTEAADGMLASLMSPTYLAASRGTEYFILDHSVGSIPHGAELDVPLVYADYYFLEALLRKCHGVSFDR</sequence>
<dbReference type="GO" id="GO:0052757">
    <property type="term" value="F:chondroitin hydrolase activity"/>
    <property type="evidence" value="ECO:0007669"/>
    <property type="project" value="TreeGrafter"/>
</dbReference>
<name>A0A1M6NM48_9FLAO</name>
<evidence type="ECO:0000256" key="3">
    <source>
        <dbReference type="SAM" id="SignalP"/>
    </source>
</evidence>
<evidence type="ECO:0000313" key="5">
    <source>
        <dbReference type="Proteomes" id="UP000184543"/>
    </source>
</evidence>
<gene>
    <name evidence="4" type="ORF">SAMN04488513_11421</name>
</gene>
<dbReference type="STRING" id="192903.SAMN04488513_11421"/>
<dbReference type="InterPro" id="IPR012341">
    <property type="entry name" value="6hp_glycosidase-like_sf"/>
</dbReference>
<organism evidence="4 5">
    <name type="scientific">Pseudozobellia thermophila</name>
    <dbReference type="NCBI Taxonomy" id="192903"/>
    <lineage>
        <taxon>Bacteria</taxon>
        <taxon>Pseudomonadati</taxon>
        <taxon>Bacteroidota</taxon>
        <taxon>Flavobacteriia</taxon>
        <taxon>Flavobacteriales</taxon>
        <taxon>Flavobacteriaceae</taxon>
        <taxon>Pseudozobellia</taxon>
    </lineage>
</organism>
<reference evidence="5" key="1">
    <citation type="submission" date="2016-11" db="EMBL/GenBank/DDBJ databases">
        <authorList>
            <person name="Varghese N."/>
            <person name="Submissions S."/>
        </authorList>
    </citation>
    <scope>NUCLEOTIDE SEQUENCE [LARGE SCALE GENOMIC DNA]</scope>
    <source>
        <strain evidence="5">DSM 19858</strain>
    </source>
</reference>
<keyword evidence="5" id="KW-1185">Reference proteome</keyword>
<dbReference type="Proteomes" id="UP000184543">
    <property type="component" value="Unassembled WGS sequence"/>
</dbReference>
<dbReference type="PANTHER" id="PTHR36845:SF1">
    <property type="entry name" value="HYDROLASE, PUTATIVE (AFU_ORTHOLOGUE AFUA_7G05090)-RELATED"/>
    <property type="match status" value="1"/>
</dbReference>
<keyword evidence="1 4" id="KW-0378">Hydrolase</keyword>
<dbReference type="InterPro" id="IPR052369">
    <property type="entry name" value="UG_Glycosaminoglycan_Hydrolase"/>
</dbReference>